<evidence type="ECO:0000256" key="7">
    <source>
        <dbReference type="ARBA" id="ARBA00022989"/>
    </source>
</evidence>
<dbReference type="Gene3D" id="1.20.1730.10">
    <property type="entry name" value="Sodium/glucose cotransporter"/>
    <property type="match status" value="1"/>
</dbReference>
<evidence type="ECO:0000256" key="3">
    <source>
        <dbReference type="ARBA" id="ARBA00022448"/>
    </source>
</evidence>
<evidence type="ECO:0000313" key="13">
    <source>
        <dbReference type="EMBL" id="SVD44065.1"/>
    </source>
</evidence>
<sequence>FKSIVSVGVVQSWLYFLTIIILGIIVYSFVGNIETFGKALAKIASTNISSWGNTNGYGGGDYNGYFALPGVIQWVAGLGKNEAVGGPWTAMMIFTFTISFMGIVLSPSFSMWSYSAKHPKAFSYYQVWGSAVIVGLLLFVFTTFQGIGAGLLGANAELNNNGLSINTLLPEVSNKDHSLIIYHIIGLMDKHALWLTGLLAVGLIAALQSTAAALLMTSGSIITRDLYKAYVNKSINWEKERAAARIIMMLIFLASLYLATFAKPAMVIFSGIAISIAFQFLIVLLG</sequence>
<feature type="transmembrane region" description="Helical" evidence="12">
    <location>
        <begin position="192"/>
        <end position="222"/>
    </location>
</feature>
<feature type="transmembrane region" description="Helical" evidence="12">
    <location>
        <begin position="124"/>
        <end position="144"/>
    </location>
</feature>
<feature type="non-terminal residue" evidence="13">
    <location>
        <position position="1"/>
    </location>
</feature>
<organism evidence="13">
    <name type="scientific">marine metagenome</name>
    <dbReference type="NCBI Taxonomy" id="408172"/>
    <lineage>
        <taxon>unclassified sequences</taxon>
        <taxon>metagenomes</taxon>
        <taxon>ecological metagenomes</taxon>
    </lineage>
</organism>
<dbReference type="GO" id="GO:0006814">
    <property type="term" value="P:sodium ion transport"/>
    <property type="evidence" value="ECO:0007669"/>
    <property type="project" value="UniProtKB-KW"/>
</dbReference>
<feature type="transmembrane region" description="Helical" evidence="12">
    <location>
        <begin position="12"/>
        <end position="30"/>
    </location>
</feature>
<dbReference type="InterPro" id="IPR038377">
    <property type="entry name" value="Na/Glc_symporter_sf"/>
</dbReference>
<evidence type="ECO:0000256" key="2">
    <source>
        <dbReference type="ARBA" id="ARBA00006434"/>
    </source>
</evidence>
<dbReference type="Pfam" id="PF00474">
    <property type="entry name" value="SSF"/>
    <property type="match status" value="1"/>
</dbReference>
<keyword evidence="9" id="KW-0406">Ion transport</keyword>
<proteinExistence type="inferred from homology"/>
<dbReference type="PROSITE" id="PS50283">
    <property type="entry name" value="NA_SOLUT_SYMP_3"/>
    <property type="match status" value="1"/>
</dbReference>
<dbReference type="GO" id="GO:0005886">
    <property type="term" value="C:plasma membrane"/>
    <property type="evidence" value="ECO:0007669"/>
    <property type="project" value="UniProtKB-SubCell"/>
</dbReference>
<evidence type="ECO:0000256" key="5">
    <source>
        <dbReference type="ARBA" id="ARBA00022692"/>
    </source>
</evidence>
<evidence type="ECO:0000256" key="8">
    <source>
        <dbReference type="ARBA" id="ARBA00023053"/>
    </source>
</evidence>
<feature type="transmembrane region" description="Helical" evidence="12">
    <location>
        <begin position="88"/>
        <end position="112"/>
    </location>
</feature>
<keyword evidence="4" id="KW-1003">Cell membrane</keyword>
<evidence type="ECO:0000256" key="10">
    <source>
        <dbReference type="ARBA" id="ARBA00023136"/>
    </source>
</evidence>
<keyword evidence="3" id="KW-0813">Transport</keyword>
<keyword evidence="5 12" id="KW-0812">Transmembrane</keyword>
<dbReference type="AlphaFoldDB" id="A0A382VDE6"/>
<feature type="transmembrane region" description="Helical" evidence="12">
    <location>
        <begin position="265"/>
        <end position="285"/>
    </location>
</feature>
<comment type="subcellular location">
    <subcellularLocation>
        <location evidence="1">Cell membrane</location>
        <topology evidence="1">Multi-pass membrane protein</topology>
    </subcellularLocation>
</comment>
<comment type="similarity">
    <text evidence="2">Belongs to the sodium:solute symporter (SSF) (TC 2.A.21) family.</text>
</comment>
<name>A0A382VDE6_9ZZZZ</name>
<feature type="non-terminal residue" evidence="13">
    <location>
        <position position="286"/>
    </location>
</feature>
<gene>
    <name evidence="13" type="ORF">METZ01_LOCUS396919</name>
</gene>
<evidence type="ECO:0000256" key="4">
    <source>
        <dbReference type="ARBA" id="ARBA00022475"/>
    </source>
</evidence>
<evidence type="ECO:0000256" key="6">
    <source>
        <dbReference type="ARBA" id="ARBA00022847"/>
    </source>
</evidence>
<keyword evidence="11" id="KW-0739">Sodium transport</keyword>
<evidence type="ECO:0008006" key="14">
    <source>
        <dbReference type="Google" id="ProtNLM"/>
    </source>
</evidence>
<feature type="transmembrane region" description="Helical" evidence="12">
    <location>
        <begin position="242"/>
        <end position="259"/>
    </location>
</feature>
<accession>A0A382VDE6</accession>
<dbReference type="PANTHER" id="PTHR48086:SF3">
    <property type="entry name" value="SODIUM_PROLINE SYMPORTER"/>
    <property type="match status" value="1"/>
</dbReference>
<keyword evidence="6" id="KW-0769">Symport</keyword>
<keyword evidence="8" id="KW-0915">Sodium</keyword>
<keyword evidence="10 12" id="KW-0472">Membrane</keyword>
<dbReference type="PANTHER" id="PTHR48086">
    <property type="entry name" value="SODIUM/PROLINE SYMPORTER-RELATED"/>
    <property type="match status" value="1"/>
</dbReference>
<dbReference type="InterPro" id="IPR050277">
    <property type="entry name" value="Sodium:Solute_Symporter"/>
</dbReference>
<keyword evidence="7 12" id="KW-1133">Transmembrane helix</keyword>
<dbReference type="GO" id="GO:0015293">
    <property type="term" value="F:symporter activity"/>
    <property type="evidence" value="ECO:0007669"/>
    <property type="project" value="UniProtKB-KW"/>
</dbReference>
<evidence type="ECO:0000256" key="11">
    <source>
        <dbReference type="ARBA" id="ARBA00023201"/>
    </source>
</evidence>
<evidence type="ECO:0000256" key="12">
    <source>
        <dbReference type="SAM" id="Phobius"/>
    </source>
</evidence>
<evidence type="ECO:0000256" key="1">
    <source>
        <dbReference type="ARBA" id="ARBA00004651"/>
    </source>
</evidence>
<reference evidence="13" key="1">
    <citation type="submission" date="2018-05" db="EMBL/GenBank/DDBJ databases">
        <authorList>
            <person name="Lanie J.A."/>
            <person name="Ng W.-L."/>
            <person name="Kazmierczak K.M."/>
            <person name="Andrzejewski T.M."/>
            <person name="Davidsen T.M."/>
            <person name="Wayne K.J."/>
            <person name="Tettelin H."/>
            <person name="Glass J.I."/>
            <person name="Rusch D."/>
            <person name="Podicherti R."/>
            <person name="Tsui H.-C.T."/>
            <person name="Winkler M.E."/>
        </authorList>
    </citation>
    <scope>NUCLEOTIDE SEQUENCE</scope>
</reference>
<dbReference type="InterPro" id="IPR001734">
    <property type="entry name" value="Na/solute_symporter"/>
</dbReference>
<dbReference type="EMBL" id="UINC01150817">
    <property type="protein sequence ID" value="SVD44065.1"/>
    <property type="molecule type" value="Genomic_DNA"/>
</dbReference>
<protein>
    <recommendedName>
        <fullName evidence="14">Cation acetate symporter</fullName>
    </recommendedName>
</protein>
<evidence type="ECO:0000256" key="9">
    <source>
        <dbReference type="ARBA" id="ARBA00023065"/>
    </source>
</evidence>